<name>A0ABS5AGQ2_9PSEU</name>
<sequence>MRATLRRLGATALVTAVAGFGLAVPANAAPALTLSADELAVAEQGIRHTFSKEETQFLFDAARTGGETLVSLGCTALVPPPANAVCGPVAKFLVTLVSSPFNPNGRCAQVYADLNEFPPIGAKYVTC</sequence>
<dbReference type="Proteomes" id="UP001519363">
    <property type="component" value="Unassembled WGS sequence"/>
</dbReference>
<feature type="chain" id="PRO_5045206023" evidence="1">
    <location>
        <begin position="29"/>
        <end position="127"/>
    </location>
</feature>
<dbReference type="RefSeq" id="WP_086780546.1">
    <property type="nucleotide sequence ID" value="NZ_JAGIOO010000001.1"/>
</dbReference>
<gene>
    <name evidence="2" type="ORF">JOF53_004640</name>
</gene>
<feature type="signal peptide" evidence="1">
    <location>
        <begin position="1"/>
        <end position="28"/>
    </location>
</feature>
<evidence type="ECO:0000313" key="2">
    <source>
        <dbReference type="EMBL" id="MBP2475768.1"/>
    </source>
</evidence>
<protein>
    <submittedName>
        <fullName evidence="2">Uncharacterized protein</fullName>
    </submittedName>
</protein>
<evidence type="ECO:0000313" key="3">
    <source>
        <dbReference type="Proteomes" id="UP001519363"/>
    </source>
</evidence>
<accession>A0ABS5AGQ2</accession>
<keyword evidence="1" id="KW-0732">Signal</keyword>
<evidence type="ECO:0000256" key="1">
    <source>
        <dbReference type="SAM" id="SignalP"/>
    </source>
</evidence>
<organism evidence="2 3">
    <name type="scientific">Crossiella equi</name>
    <dbReference type="NCBI Taxonomy" id="130796"/>
    <lineage>
        <taxon>Bacteria</taxon>
        <taxon>Bacillati</taxon>
        <taxon>Actinomycetota</taxon>
        <taxon>Actinomycetes</taxon>
        <taxon>Pseudonocardiales</taxon>
        <taxon>Pseudonocardiaceae</taxon>
        <taxon>Crossiella</taxon>
    </lineage>
</organism>
<comment type="caution">
    <text evidence="2">The sequence shown here is derived from an EMBL/GenBank/DDBJ whole genome shotgun (WGS) entry which is preliminary data.</text>
</comment>
<proteinExistence type="predicted"/>
<dbReference type="EMBL" id="JAGIOO010000001">
    <property type="protein sequence ID" value="MBP2475768.1"/>
    <property type="molecule type" value="Genomic_DNA"/>
</dbReference>
<keyword evidence="3" id="KW-1185">Reference proteome</keyword>
<reference evidence="2 3" key="1">
    <citation type="submission" date="2021-03" db="EMBL/GenBank/DDBJ databases">
        <title>Sequencing the genomes of 1000 actinobacteria strains.</title>
        <authorList>
            <person name="Klenk H.-P."/>
        </authorList>
    </citation>
    <scope>NUCLEOTIDE SEQUENCE [LARGE SCALE GENOMIC DNA]</scope>
    <source>
        <strain evidence="2 3">DSM 44580</strain>
    </source>
</reference>